<evidence type="ECO:0000313" key="2">
    <source>
        <dbReference type="Proteomes" id="UP001482620"/>
    </source>
</evidence>
<organism evidence="1 2">
    <name type="scientific">Ilyodon furcidens</name>
    <name type="common">goldbreast splitfin</name>
    <dbReference type="NCBI Taxonomy" id="33524"/>
    <lineage>
        <taxon>Eukaryota</taxon>
        <taxon>Metazoa</taxon>
        <taxon>Chordata</taxon>
        <taxon>Craniata</taxon>
        <taxon>Vertebrata</taxon>
        <taxon>Euteleostomi</taxon>
        <taxon>Actinopterygii</taxon>
        <taxon>Neopterygii</taxon>
        <taxon>Teleostei</taxon>
        <taxon>Neoteleostei</taxon>
        <taxon>Acanthomorphata</taxon>
        <taxon>Ovalentaria</taxon>
        <taxon>Atherinomorphae</taxon>
        <taxon>Cyprinodontiformes</taxon>
        <taxon>Goodeidae</taxon>
        <taxon>Ilyodon</taxon>
    </lineage>
</organism>
<reference evidence="1 2" key="1">
    <citation type="submission" date="2021-06" db="EMBL/GenBank/DDBJ databases">
        <authorList>
            <person name="Palmer J.M."/>
        </authorList>
    </citation>
    <scope>NUCLEOTIDE SEQUENCE [LARGE SCALE GENOMIC DNA]</scope>
    <source>
        <strain evidence="2">if_2019</strain>
        <tissue evidence="1">Muscle</tissue>
    </source>
</reference>
<proteinExistence type="predicted"/>
<protein>
    <recommendedName>
        <fullName evidence="3">Secreted protein</fullName>
    </recommendedName>
</protein>
<sequence length="70" mass="8067">MKRFTERLILVAAAIHTDCRFSSVSSSTNIRMKSCQLSHIWCESPALPLFFTYFTPNKEIGCLTQEYCFP</sequence>
<accession>A0ABV0V8K3</accession>
<comment type="caution">
    <text evidence="1">The sequence shown here is derived from an EMBL/GenBank/DDBJ whole genome shotgun (WGS) entry which is preliminary data.</text>
</comment>
<keyword evidence="2" id="KW-1185">Reference proteome</keyword>
<gene>
    <name evidence="1" type="ORF">ILYODFUR_034652</name>
</gene>
<dbReference type="Proteomes" id="UP001482620">
    <property type="component" value="Unassembled WGS sequence"/>
</dbReference>
<evidence type="ECO:0000313" key="1">
    <source>
        <dbReference type="EMBL" id="MEQ2253665.1"/>
    </source>
</evidence>
<evidence type="ECO:0008006" key="3">
    <source>
        <dbReference type="Google" id="ProtNLM"/>
    </source>
</evidence>
<dbReference type="EMBL" id="JAHRIQ010098992">
    <property type="protein sequence ID" value="MEQ2253665.1"/>
    <property type="molecule type" value="Genomic_DNA"/>
</dbReference>
<name>A0ABV0V8K3_9TELE</name>